<proteinExistence type="predicted"/>
<evidence type="ECO:0000259" key="1">
    <source>
        <dbReference type="Pfam" id="PF19081"/>
    </source>
</evidence>
<feature type="domain" description="Ig-like" evidence="1">
    <location>
        <begin position="287"/>
        <end position="368"/>
    </location>
</feature>
<dbReference type="InterPro" id="IPR044023">
    <property type="entry name" value="Ig_7"/>
</dbReference>
<dbReference type="PROSITE" id="PS51257">
    <property type="entry name" value="PROKAR_LIPOPROTEIN"/>
    <property type="match status" value="1"/>
</dbReference>
<dbReference type="EMBL" id="JBHUIV010000016">
    <property type="protein sequence ID" value="MFD2202356.1"/>
    <property type="molecule type" value="Genomic_DNA"/>
</dbReference>
<organism evidence="2 3">
    <name type="scientific">Shivajiella indica</name>
    <dbReference type="NCBI Taxonomy" id="872115"/>
    <lineage>
        <taxon>Bacteria</taxon>
        <taxon>Pseudomonadati</taxon>
        <taxon>Bacteroidota</taxon>
        <taxon>Cytophagia</taxon>
        <taxon>Cytophagales</taxon>
        <taxon>Cyclobacteriaceae</taxon>
        <taxon>Shivajiella</taxon>
    </lineage>
</organism>
<evidence type="ECO:0000313" key="2">
    <source>
        <dbReference type="EMBL" id="MFD2202356.1"/>
    </source>
</evidence>
<dbReference type="Proteomes" id="UP001597414">
    <property type="component" value="Unassembled WGS sequence"/>
</dbReference>
<name>A0ABW5BAX8_9BACT</name>
<accession>A0ABW5BAX8</accession>
<protein>
    <recommendedName>
        <fullName evidence="1">Ig-like domain-containing protein</fullName>
    </recommendedName>
</protein>
<reference evidence="3" key="1">
    <citation type="journal article" date="2019" name="Int. J. Syst. Evol. Microbiol.">
        <title>The Global Catalogue of Microorganisms (GCM) 10K type strain sequencing project: providing services to taxonomists for standard genome sequencing and annotation.</title>
        <authorList>
            <consortium name="The Broad Institute Genomics Platform"/>
            <consortium name="The Broad Institute Genome Sequencing Center for Infectious Disease"/>
            <person name="Wu L."/>
            <person name="Ma J."/>
        </authorList>
    </citation>
    <scope>NUCLEOTIDE SEQUENCE [LARGE SCALE GENOMIC DNA]</scope>
    <source>
        <strain evidence="3">KCTC 19812</strain>
    </source>
</reference>
<comment type="caution">
    <text evidence="2">The sequence shown here is derived from an EMBL/GenBank/DDBJ whole genome shotgun (WGS) entry which is preliminary data.</text>
</comment>
<evidence type="ECO:0000313" key="3">
    <source>
        <dbReference type="Proteomes" id="UP001597414"/>
    </source>
</evidence>
<sequence length="515" mass="54784">MKNFYNAISPNKVWIIALVVIMAACTQFEAIEPDKATLEQSAEEMAAAFGLSPIGNGLENARAPLTGTASTPKSNGGITPYIIPGANQGGNRTCAEVATAYGIPSFGTSFEQINAEDFSGNQATFGAITATTDGTLVSWTIDVPDGYCVKYLAAVVKGSNDANVYFYEGDVRSDSGLASPPNSSGEPAGLSNLRFCYTLEEKPKAPEVVGDEACDEDGLVLRAKLKDGSTTPDGYTLQWYKKVNGEFVEVDDPKLDEVGTIDYYAAFVNGCSSDFSEKATLTIWALPAAPISGGDQEGDCNDVLTATVKDVPNGITIVWYDKDGNKVDDPSLSYDESIGGDQTVTYYAEAVDDKTKCASERTAVKLTLKECDEPCFDFVWKGETAWAANGNTSGTLRYNNRGNWATYTAYSGSAKSVTLFAGQTMNAGTVAFSAASGGKVTITISLNDGWRLKKGNEAVKIQGYSSAPSGNPSPGLFTTYKGNSVSITIPQSAFYGVHLDVEWQTKEQIEVECPV</sequence>
<dbReference type="RefSeq" id="WP_380803112.1">
    <property type="nucleotide sequence ID" value="NZ_JBHUIV010000016.1"/>
</dbReference>
<gene>
    <name evidence="2" type="ORF">ACFSKV_12350</name>
</gene>
<dbReference type="Pfam" id="PF19081">
    <property type="entry name" value="Ig_7"/>
    <property type="match status" value="1"/>
</dbReference>
<keyword evidence="3" id="KW-1185">Reference proteome</keyword>